<protein>
    <submittedName>
        <fullName evidence="2">Uncharacterized protein</fullName>
    </submittedName>
</protein>
<sequence length="114" mass="12503">MRELGRGGSLVAATIAALHNRTAVDEKPLPIKSRSTSAEIRNVVRAIREEKFCDDKSRRASCVSERPLSTASETSERDSASVQSSEEPPPQESTYLAICGRVTDVAYNWHTAKL</sequence>
<dbReference type="EMBL" id="CADEBD010000300">
    <property type="protein sequence ID" value="CAB3235913.1"/>
    <property type="molecule type" value="Genomic_DNA"/>
</dbReference>
<comment type="caution">
    <text evidence="2">The sequence shown here is derived from an EMBL/GenBank/DDBJ whole genome shotgun (WGS) entry which is preliminary data.</text>
</comment>
<evidence type="ECO:0000256" key="1">
    <source>
        <dbReference type="SAM" id="MobiDB-lite"/>
    </source>
</evidence>
<proteinExistence type="predicted"/>
<accession>A0A8S0ZRF4</accession>
<reference evidence="2 3" key="1">
    <citation type="submission" date="2020-04" db="EMBL/GenBank/DDBJ databases">
        <authorList>
            <person name="Wallbank WR R."/>
            <person name="Pardo Diaz C."/>
            <person name="Kozak K."/>
            <person name="Martin S."/>
            <person name="Jiggins C."/>
            <person name="Moest M."/>
            <person name="Warren A I."/>
            <person name="Byers J.R.P. K."/>
            <person name="Montejo-Kovacevich G."/>
            <person name="Yen C E."/>
        </authorList>
    </citation>
    <scope>NUCLEOTIDE SEQUENCE [LARGE SCALE GENOMIC DNA]</scope>
</reference>
<gene>
    <name evidence="2" type="ORF">APLA_LOCUS7142</name>
</gene>
<name>A0A8S0ZRF4_ARCPL</name>
<dbReference type="OrthoDB" id="5948003at2759"/>
<evidence type="ECO:0000313" key="2">
    <source>
        <dbReference type="EMBL" id="CAB3235913.1"/>
    </source>
</evidence>
<dbReference type="AlphaFoldDB" id="A0A8S0ZRF4"/>
<evidence type="ECO:0000313" key="3">
    <source>
        <dbReference type="Proteomes" id="UP000494256"/>
    </source>
</evidence>
<dbReference type="Proteomes" id="UP000494256">
    <property type="component" value="Unassembled WGS sequence"/>
</dbReference>
<organism evidence="2 3">
    <name type="scientific">Arctia plantaginis</name>
    <name type="common">Wood tiger moth</name>
    <name type="synonym">Phalaena plantaginis</name>
    <dbReference type="NCBI Taxonomy" id="874455"/>
    <lineage>
        <taxon>Eukaryota</taxon>
        <taxon>Metazoa</taxon>
        <taxon>Ecdysozoa</taxon>
        <taxon>Arthropoda</taxon>
        <taxon>Hexapoda</taxon>
        <taxon>Insecta</taxon>
        <taxon>Pterygota</taxon>
        <taxon>Neoptera</taxon>
        <taxon>Endopterygota</taxon>
        <taxon>Lepidoptera</taxon>
        <taxon>Glossata</taxon>
        <taxon>Ditrysia</taxon>
        <taxon>Noctuoidea</taxon>
        <taxon>Erebidae</taxon>
        <taxon>Arctiinae</taxon>
        <taxon>Arctia</taxon>
    </lineage>
</organism>
<feature type="region of interest" description="Disordered" evidence="1">
    <location>
        <begin position="55"/>
        <end position="95"/>
    </location>
</feature>